<evidence type="ECO:0000259" key="6">
    <source>
        <dbReference type="SMART" id="SM00226"/>
    </source>
</evidence>
<dbReference type="Gene3D" id="3.40.50.2300">
    <property type="match status" value="1"/>
</dbReference>
<dbReference type="Proteomes" id="UP000239366">
    <property type="component" value="Unassembled WGS sequence"/>
</dbReference>
<evidence type="ECO:0000256" key="1">
    <source>
        <dbReference type="ARBA" id="ARBA00011063"/>
    </source>
</evidence>
<dbReference type="InterPro" id="IPR050438">
    <property type="entry name" value="LMW_PTPase"/>
</dbReference>
<dbReference type="PRINTS" id="PR00719">
    <property type="entry name" value="LMWPTPASE"/>
</dbReference>
<dbReference type="PANTHER" id="PTHR11717:SF7">
    <property type="entry name" value="LOW MOLECULAR WEIGHT PHOSPHOTYROSINE PROTEIN PHOSPHATASE"/>
    <property type="match status" value="1"/>
</dbReference>
<dbReference type="PANTHER" id="PTHR11717">
    <property type="entry name" value="LOW MOLECULAR WEIGHT PROTEIN TYROSINE PHOSPHATASE"/>
    <property type="match status" value="1"/>
</dbReference>
<keyword evidence="8" id="KW-1185">Reference proteome</keyword>
<evidence type="ECO:0000256" key="2">
    <source>
        <dbReference type="ARBA" id="ARBA00013064"/>
    </source>
</evidence>
<organism evidence="7 8">
    <name type="scientific">Aureicoccus marinus</name>
    <dbReference type="NCBI Taxonomy" id="754435"/>
    <lineage>
        <taxon>Bacteria</taxon>
        <taxon>Pseudomonadati</taxon>
        <taxon>Bacteroidota</taxon>
        <taxon>Flavobacteriia</taxon>
        <taxon>Flavobacteriales</taxon>
        <taxon>Flavobacteriaceae</taxon>
        <taxon>Aureicoccus</taxon>
    </lineage>
</organism>
<dbReference type="InterPro" id="IPR036196">
    <property type="entry name" value="Ptyr_pPase_sf"/>
</dbReference>
<dbReference type="InterPro" id="IPR023485">
    <property type="entry name" value="Ptyr_pPase"/>
</dbReference>
<evidence type="ECO:0000256" key="4">
    <source>
        <dbReference type="ARBA" id="ARBA00022912"/>
    </source>
</evidence>
<dbReference type="InterPro" id="IPR017867">
    <property type="entry name" value="Tyr_phospatase_low_mol_wt"/>
</dbReference>
<reference evidence="8" key="1">
    <citation type="submission" date="2016-11" db="EMBL/GenBank/DDBJ databases">
        <title>Trade-off between light-utilization and light-protection in marine flavobacteria.</title>
        <authorList>
            <person name="Kumagai Y."/>
            <person name="Yoshizawa S."/>
            <person name="Kogure K."/>
        </authorList>
    </citation>
    <scope>NUCLEOTIDE SEQUENCE [LARGE SCALE GENOMIC DNA]</scope>
    <source>
        <strain evidence="8">SG-18</strain>
    </source>
</reference>
<accession>A0A2S7T4I6</accession>
<feature type="active site" description="Nucleophile" evidence="5">
    <location>
        <position position="8"/>
    </location>
</feature>
<dbReference type="OrthoDB" id="9784339at2"/>
<dbReference type="EMBL" id="MQVX01000001">
    <property type="protein sequence ID" value="PQJ14852.1"/>
    <property type="molecule type" value="Genomic_DNA"/>
</dbReference>
<protein>
    <recommendedName>
        <fullName evidence="2">protein-tyrosine-phosphatase</fullName>
        <ecNumber evidence="2">3.1.3.48</ecNumber>
    </recommendedName>
</protein>
<evidence type="ECO:0000313" key="8">
    <source>
        <dbReference type="Proteomes" id="UP000239366"/>
    </source>
</evidence>
<dbReference type="SUPFAM" id="SSF52788">
    <property type="entry name" value="Phosphotyrosine protein phosphatases I"/>
    <property type="match status" value="1"/>
</dbReference>
<feature type="domain" description="Phosphotyrosine protein phosphatase I" evidence="6">
    <location>
        <begin position="2"/>
        <end position="147"/>
    </location>
</feature>
<evidence type="ECO:0000256" key="5">
    <source>
        <dbReference type="PIRSR" id="PIRSR617867-1"/>
    </source>
</evidence>
<evidence type="ECO:0000256" key="3">
    <source>
        <dbReference type="ARBA" id="ARBA00022801"/>
    </source>
</evidence>
<dbReference type="RefSeq" id="WP_105000492.1">
    <property type="nucleotide sequence ID" value="NZ_MQVX01000001.1"/>
</dbReference>
<keyword evidence="4" id="KW-0904">Protein phosphatase</keyword>
<feature type="active site" description="Proton donor" evidence="5">
    <location>
        <position position="121"/>
    </location>
</feature>
<dbReference type="Pfam" id="PF01451">
    <property type="entry name" value="LMWPc"/>
    <property type="match status" value="1"/>
</dbReference>
<comment type="similarity">
    <text evidence="1">Belongs to the low molecular weight phosphotyrosine protein phosphatase family.</text>
</comment>
<keyword evidence="3" id="KW-0378">Hydrolase</keyword>
<dbReference type="CDD" id="cd16343">
    <property type="entry name" value="LMWPTP"/>
    <property type="match status" value="1"/>
</dbReference>
<dbReference type="GO" id="GO:0004725">
    <property type="term" value="F:protein tyrosine phosphatase activity"/>
    <property type="evidence" value="ECO:0007669"/>
    <property type="project" value="UniProtKB-EC"/>
</dbReference>
<comment type="caution">
    <text evidence="7">The sequence shown here is derived from an EMBL/GenBank/DDBJ whole genome shotgun (WGS) entry which is preliminary data.</text>
</comment>
<gene>
    <name evidence="7" type="ORF">BST99_03070</name>
</gene>
<dbReference type="SMART" id="SM00226">
    <property type="entry name" value="LMWPc"/>
    <property type="match status" value="1"/>
</dbReference>
<sequence length="151" mass="16614">MQKVLLVCLGNICRSPLAHGVLEHLVDSNKVVVDSAGTGAYHVGKAPDRRSIAIAKANGLDISQQRARQFKAQDFQLFDHIFAMDKENLADVRRLAPDAETAKKAKLFLSVLKNSVEEVPDPYYGGEEGFQYVYDLVLAASQVIVKKLETA</sequence>
<dbReference type="AlphaFoldDB" id="A0A2S7T4I6"/>
<name>A0A2S7T4I6_9FLAO</name>
<evidence type="ECO:0000313" key="7">
    <source>
        <dbReference type="EMBL" id="PQJ14852.1"/>
    </source>
</evidence>
<feature type="active site" evidence="5">
    <location>
        <position position="14"/>
    </location>
</feature>
<proteinExistence type="inferred from homology"/>
<dbReference type="EC" id="3.1.3.48" evidence="2"/>